<dbReference type="VEuPathDB" id="TriTrypDB:TcG_01228"/>
<dbReference type="Proteomes" id="UP000246121">
    <property type="component" value="Unassembled WGS sequence"/>
</dbReference>
<dbReference type="VEuPathDB" id="TriTrypDB:TcCLB.507049.110"/>
<sequence length="203" mass="22484">MLTAAVPPPTQLPPVEKFPVTAGSSCPSQLPASVPIPQKMYSVSLPTAAFVAQQTQGPTLATTTAAPVLKSQFTQPLVVPVVATSAPTLEVLPTCIPVVPSVLWYNKQIQHISAKPFCGAVSEGVSSLRVRHSDEHRASPSMYPPKNRYLWQPAPSSENIASESWRGTYWKYVDVHRYIARRYWRKPTSERVNEEHMNCPFFL</sequence>
<dbReference type="VEuPathDB" id="TriTrypDB:BCY84_04192"/>
<dbReference type="VEuPathDB" id="TriTrypDB:TcCL_ESM02601"/>
<dbReference type="AlphaFoldDB" id="A0A2V2UL09"/>
<dbReference type="EMBL" id="PRFA01000204">
    <property type="protein sequence ID" value="PWU84750.1"/>
    <property type="molecule type" value="Genomic_DNA"/>
</dbReference>
<gene>
    <name evidence="1" type="ORF">C4B63_204g31</name>
</gene>
<organism evidence="1 2">
    <name type="scientific">Trypanosoma cruzi</name>
    <dbReference type="NCBI Taxonomy" id="5693"/>
    <lineage>
        <taxon>Eukaryota</taxon>
        <taxon>Discoba</taxon>
        <taxon>Euglenozoa</taxon>
        <taxon>Kinetoplastea</taxon>
        <taxon>Metakinetoplastina</taxon>
        <taxon>Trypanosomatida</taxon>
        <taxon>Trypanosomatidae</taxon>
        <taxon>Trypanosoma</taxon>
        <taxon>Schizotrypanum</taxon>
    </lineage>
</organism>
<dbReference type="VEuPathDB" id="TriTrypDB:TcCLB.506567.130"/>
<comment type="caution">
    <text evidence="1">The sequence shown here is derived from an EMBL/GenBank/DDBJ whole genome shotgun (WGS) entry which is preliminary data.</text>
</comment>
<dbReference type="VEuPathDB" id="TriTrypDB:TcYC6_0079180"/>
<dbReference type="VEuPathDB" id="TriTrypDB:C3747_73g109"/>
<evidence type="ECO:0000313" key="2">
    <source>
        <dbReference type="Proteomes" id="UP000246121"/>
    </source>
</evidence>
<proteinExistence type="predicted"/>
<accession>A0A2V2UL09</accession>
<dbReference type="VEuPathDB" id="TriTrypDB:C4B63_204g31"/>
<reference evidence="1 2" key="1">
    <citation type="journal article" date="2018" name="Microb. Genom.">
        <title>Expanding an expanded genome: long-read sequencing of Trypanosoma cruzi.</title>
        <authorList>
            <person name="Berna L."/>
            <person name="Rodriguez M."/>
            <person name="Chiribao M.L."/>
            <person name="Parodi-Talice A."/>
            <person name="Pita S."/>
            <person name="Rijo G."/>
            <person name="Alvarez-Valin F."/>
            <person name="Robello C."/>
        </authorList>
    </citation>
    <scope>NUCLEOTIDE SEQUENCE [LARGE SCALE GENOMIC DNA]</scope>
    <source>
        <strain evidence="1 2">Dm28c</strain>
    </source>
</reference>
<name>A0A2V2UL09_TRYCR</name>
<evidence type="ECO:0000313" key="1">
    <source>
        <dbReference type="EMBL" id="PWU84750.1"/>
    </source>
</evidence>
<protein>
    <submittedName>
        <fullName evidence="1">Uncharacterized protein</fullName>
    </submittedName>
</protein>